<feature type="compositionally biased region" description="Polar residues" evidence="1">
    <location>
        <begin position="293"/>
        <end position="312"/>
    </location>
</feature>
<evidence type="ECO:0000256" key="1">
    <source>
        <dbReference type="SAM" id="MobiDB-lite"/>
    </source>
</evidence>
<dbReference type="Proteomes" id="UP000030753">
    <property type="component" value="Unassembled WGS sequence"/>
</dbReference>
<feature type="region of interest" description="Disordered" evidence="1">
    <location>
        <begin position="284"/>
        <end position="312"/>
    </location>
</feature>
<protein>
    <submittedName>
        <fullName evidence="2">Uncharacterized protein</fullName>
    </submittedName>
</protein>
<proteinExistence type="predicted"/>
<gene>
    <name evidence="2" type="ORF">FOYG_01043</name>
</gene>
<evidence type="ECO:0000313" key="3">
    <source>
        <dbReference type="Proteomes" id="UP000030753"/>
    </source>
</evidence>
<dbReference type="HOGENOM" id="CLU_804198_0_0_1"/>
<accession>W9J996</accession>
<reference evidence="2 3" key="1">
    <citation type="submission" date="2011-06" db="EMBL/GenBank/DDBJ databases">
        <title>The Genome Sequence of Fusarium oxysporum FOSC 3-a.</title>
        <authorList>
            <consortium name="The Broad Institute Genome Sequencing Platform"/>
            <person name="Ma L.-J."/>
            <person name="Gale L.R."/>
            <person name="Schwartz D.C."/>
            <person name="Zhou S."/>
            <person name="Corby-Kistler H."/>
            <person name="Young S.K."/>
            <person name="Zeng Q."/>
            <person name="Gargeya S."/>
            <person name="Fitzgerald M."/>
            <person name="Haas B."/>
            <person name="Abouelleil A."/>
            <person name="Alvarado L."/>
            <person name="Arachchi H.M."/>
            <person name="Berlin A."/>
            <person name="Brown A."/>
            <person name="Chapman S.B."/>
            <person name="Chen Z."/>
            <person name="Dunbar C."/>
            <person name="Freedman E."/>
            <person name="Gearin G."/>
            <person name="Gellesch M."/>
            <person name="Goldberg J."/>
            <person name="Griggs A."/>
            <person name="Gujja S."/>
            <person name="Heiman D."/>
            <person name="Howarth C."/>
            <person name="Larson L."/>
            <person name="Lui A."/>
            <person name="MacDonald P.J.P."/>
            <person name="Mehta T."/>
            <person name="Montmayeur A."/>
            <person name="Murphy C."/>
            <person name="Neiman D."/>
            <person name="Pearson M."/>
            <person name="Priest M."/>
            <person name="Roberts A."/>
            <person name="Saif S."/>
            <person name="Shea T."/>
            <person name="Shenoy N."/>
            <person name="Sisk P."/>
            <person name="Stolte C."/>
            <person name="Sykes S."/>
            <person name="Wortman J."/>
            <person name="Nusbaum C."/>
            <person name="Birren B."/>
        </authorList>
    </citation>
    <scope>NUCLEOTIDE SEQUENCE [LARGE SCALE GENOMIC DNA]</scope>
    <source>
        <strain evidence="3">FOSC 3-a</strain>
    </source>
</reference>
<organism evidence="2 3">
    <name type="scientific">Fusarium oxysporum NRRL 32931</name>
    <dbReference type="NCBI Taxonomy" id="660029"/>
    <lineage>
        <taxon>Eukaryota</taxon>
        <taxon>Fungi</taxon>
        <taxon>Dikarya</taxon>
        <taxon>Ascomycota</taxon>
        <taxon>Pezizomycotina</taxon>
        <taxon>Sordariomycetes</taxon>
        <taxon>Hypocreomycetidae</taxon>
        <taxon>Hypocreales</taxon>
        <taxon>Nectriaceae</taxon>
        <taxon>Fusarium</taxon>
        <taxon>Fusarium oxysporum species complex</taxon>
    </lineage>
</organism>
<evidence type="ECO:0000313" key="2">
    <source>
        <dbReference type="EMBL" id="EWZ01407.1"/>
    </source>
</evidence>
<dbReference type="OrthoDB" id="5096885at2759"/>
<dbReference type="AlphaFoldDB" id="W9J996"/>
<name>W9J996_FUSOX</name>
<dbReference type="EMBL" id="JH717839">
    <property type="protein sequence ID" value="EWZ01407.1"/>
    <property type="molecule type" value="Genomic_DNA"/>
</dbReference>
<sequence length="345" mass="39707">MLRPKEPFEGQETIDARLMETNEGTYVLSLQCVKFAKARSDDFTKYLLCEWEQGGAVILKNEELLKALQNVEVTRKDGQLSLLREFYLLLPKLVFLQARYMPPNENFKFLDLTPKLDWLRDQPLVLTPNGWKTAGQCYGKAPKNPSSVISGSTLSPPPKEWEVSNFELAALDKFYRETLQIMDGEVKSILLEFNKDPDFKRAKQVYHALQIMEPGLAKDDVKRIRPFFEEKPRLKLSEKCPERFLSTEVRYHKISAIKDILDGEGFVDVDTLQCSIYHPQSQKQKSPRLFSAQPPSLVSSRSTLDSNRTSTPAQVYDLSERVWSLSFQENKDSSTTEDSGWVKYF</sequence>